<dbReference type="CDD" id="cd00293">
    <property type="entry name" value="USP-like"/>
    <property type="match status" value="1"/>
</dbReference>
<dbReference type="Proteomes" id="UP000030300">
    <property type="component" value="Chromosome"/>
</dbReference>
<dbReference type="EMBL" id="CP009896">
    <property type="protein sequence ID" value="AIY17933.1"/>
    <property type="molecule type" value="Genomic_DNA"/>
</dbReference>
<dbReference type="InterPro" id="IPR006016">
    <property type="entry name" value="UspA"/>
</dbReference>
<keyword evidence="3" id="KW-1185">Reference proteome</keyword>
<dbReference type="SUPFAM" id="SSF52402">
    <property type="entry name" value="Adenine nucleotide alpha hydrolases-like"/>
    <property type="match status" value="2"/>
</dbReference>
<gene>
    <name evidence="2" type="ORF">KR76_16230</name>
</gene>
<name>A0A0A1DN12_NOCSI</name>
<dbReference type="OrthoDB" id="3873975at2"/>
<dbReference type="RefSeq" id="WP_038679746.1">
    <property type="nucleotide sequence ID" value="NZ_BJMC01000026.1"/>
</dbReference>
<dbReference type="AlphaFoldDB" id="A0A0A1DN12"/>
<dbReference type="STRING" id="2045.KR76_16230"/>
<reference evidence="2 3" key="1">
    <citation type="journal article" date="2015" name="Genome Announc.">
        <title>Complete Genome Sequence of Steroid-Transforming Nocardioides simplex VKM Ac-2033D.</title>
        <authorList>
            <person name="Shtratnikova V.Y."/>
            <person name="Schelkunov M.I."/>
            <person name="Pekov Y.A."/>
            <person name="Fokina V.V."/>
            <person name="Logacheva M.D."/>
            <person name="Sokolov S.L."/>
            <person name="Bragin E.Y."/>
            <person name="Ashapkin V.V."/>
            <person name="Donova M.V."/>
        </authorList>
    </citation>
    <scope>NUCLEOTIDE SEQUENCE [LARGE SCALE GENOMIC DNA]</scope>
    <source>
        <strain evidence="2 3">VKM Ac-2033D</strain>
    </source>
</reference>
<dbReference type="PRINTS" id="PR01438">
    <property type="entry name" value="UNVRSLSTRESS"/>
</dbReference>
<proteinExistence type="inferred from homology"/>
<evidence type="ECO:0000313" key="3">
    <source>
        <dbReference type="Proteomes" id="UP000030300"/>
    </source>
</evidence>
<dbReference type="HOGENOM" id="CLU_049301_2_3_11"/>
<dbReference type="Pfam" id="PF00582">
    <property type="entry name" value="Usp"/>
    <property type="match status" value="2"/>
</dbReference>
<dbReference type="InterPro" id="IPR006015">
    <property type="entry name" value="Universal_stress_UspA"/>
</dbReference>
<dbReference type="PANTHER" id="PTHR46268:SF6">
    <property type="entry name" value="UNIVERSAL STRESS PROTEIN UP12"/>
    <property type="match status" value="1"/>
</dbReference>
<sequence>MTTTEHAIDPSSIVVAADGSDDADRAIDWAAAQAFLERRPLVVLTAVGIAGVPAVTWAGMGAAYAYQPDDLLTHGRASADAGRDRAEHLHPGLAVTTAVQVGDPRQVLVDLSRQVHLVVMGSRGRGLFRSKVLGSVSASVSRDAACPVVVCRPGTEDRAPGAGAGILVGADGTPESLPVLEHAFRLASLRDLPLTVMHCVWEQPGPTEEHRLLLAESIAGIRSAYPEVAVELRLASGLAEEALAADSARWDAVVVGRHPVDTLLRLVTGAVATTVVERAHTTVAVVPQADPSC</sequence>
<dbReference type="GeneID" id="96610381"/>
<dbReference type="eggNOG" id="COG0589">
    <property type="taxonomic scope" value="Bacteria"/>
</dbReference>
<evidence type="ECO:0000256" key="1">
    <source>
        <dbReference type="ARBA" id="ARBA00008791"/>
    </source>
</evidence>
<accession>A0A0A1DN12</accession>
<dbReference type="InterPro" id="IPR014729">
    <property type="entry name" value="Rossmann-like_a/b/a_fold"/>
</dbReference>
<dbReference type="KEGG" id="psim:KR76_16230"/>
<organism evidence="2 3">
    <name type="scientific">Nocardioides simplex</name>
    <name type="common">Arthrobacter simplex</name>
    <dbReference type="NCBI Taxonomy" id="2045"/>
    <lineage>
        <taxon>Bacteria</taxon>
        <taxon>Bacillati</taxon>
        <taxon>Actinomycetota</taxon>
        <taxon>Actinomycetes</taxon>
        <taxon>Propionibacteriales</taxon>
        <taxon>Nocardioidaceae</taxon>
        <taxon>Pimelobacter</taxon>
    </lineage>
</organism>
<evidence type="ECO:0000313" key="2">
    <source>
        <dbReference type="EMBL" id="AIY17933.1"/>
    </source>
</evidence>
<comment type="similarity">
    <text evidence="1">Belongs to the universal stress protein A family.</text>
</comment>
<dbReference type="Gene3D" id="3.40.50.620">
    <property type="entry name" value="HUPs"/>
    <property type="match status" value="2"/>
</dbReference>
<protein>
    <submittedName>
        <fullName evidence="2">Universal stress protein family</fullName>
    </submittedName>
</protein>
<dbReference type="PANTHER" id="PTHR46268">
    <property type="entry name" value="STRESS RESPONSE PROTEIN NHAX"/>
    <property type="match status" value="1"/>
</dbReference>